<keyword evidence="2" id="KW-1185">Reference proteome</keyword>
<proteinExistence type="predicted"/>
<sequence length="93" mass="10435">MEDNHQLIPQVLDDLPQDVLRVEWTTDGTTLSANMGNELTPTQVCNPPDIISWDQADSENLFTLLMVDLDPTIQDQSNKYESSIVGFQHTGMT</sequence>
<name>A0A2G8KY70_STIJA</name>
<dbReference type="SUPFAM" id="SSF49777">
    <property type="entry name" value="PEBP-like"/>
    <property type="match status" value="1"/>
</dbReference>
<organism evidence="1 2">
    <name type="scientific">Stichopus japonicus</name>
    <name type="common">Sea cucumber</name>
    <dbReference type="NCBI Taxonomy" id="307972"/>
    <lineage>
        <taxon>Eukaryota</taxon>
        <taxon>Metazoa</taxon>
        <taxon>Echinodermata</taxon>
        <taxon>Eleutherozoa</taxon>
        <taxon>Echinozoa</taxon>
        <taxon>Holothuroidea</taxon>
        <taxon>Aspidochirotacea</taxon>
        <taxon>Aspidochirotida</taxon>
        <taxon>Stichopodidae</taxon>
        <taxon>Apostichopus</taxon>
    </lineage>
</organism>
<dbReference type="InterPro" id="IPR036610">
    <property type="entry name" value="PEBP-like_sf"/>
</dbReference>
<dbReference type="AlphaFoldDB" id="A0A2G8KY70"/>
<gene>
    <name evidence="1" type="ORF">BSL78_10187</name>
</gene>
<dbReference type="EMBL" id="MRZV01000309">
    <property type="protein sequence ID" value="PIK52938.1"/>
    <property type="molecule type" value="Genomic_DNA"/>
</dbReference>
<dbReference type="Gene3D" id="3.90.280.10">
    <property type="entry name" value="PEBP-like"/>
    <property type="match status" value="1"/>
</dbReference>
<dbReference type="PANTHER" id="PTHR11362:SF147">
    <property type="entry name" value="PHOSPHATIDYLETHANOLAMINE BINDING PROTEIN"/>
    <property type="match status" value="1"/>
</dbReference>
<evidence type="ECO:0000313" key="2">
    <source>
        <dbReference type="Proteomes" id="UP000230750"/>
    </source>
</evidence>
<protein>
    <submittedName>
        <fullName evidence="1">Uncharacterized protein</fullName>
    </submittedName>
</protein>
<comment type="caution">
    <text evidence="1">The sequence shown here is derived from an EMBL/GenBank/DDBJ whole genome shotgun (WGS) entry which is preliminary data.</text>
</comment>
<evidence type="ECO:0000313" key="1">
    <source>
        <dbReference type="EMBL" id="PIK52938.1"/>
    </source>
</evidence>
<dbReference type="OrthoDB" id="2506647at2759"/>
<accession>A0A2G8KY70</accession>
<dbReference type="Proteomes" id="UP000230750">
    <property type="component" value="Unassembled WGS sequence"/>
</dbReference>
<dbReference type="PANTHER" id="PTHR11362">
    <property type="entry name" value="PHOSPHATIDYLETHANOLAMINE-BINDING PROTEIN"/>
    <property type="match status" value="1"/>
</dbReference>
<dbReference type="STRING" id="307972.A0A2G8KY70"/>
<dbReference type="InterPro" id="IPR035810">
    <property type="entry name" value="PEBP_euk"/>
</dbReference>
<reference evidence="1 2" key="1">
    <citation type="journal article" date="2017" name="PLoS Biol.">
        <title>The sea cucumber genome provides insights into morphological evolution and visceral regeneration.</title>
        <authorList>
            <person name="Zhang X."/>
            <person name="Sun L."/>
            <person name="Yuan J."/>
            <person name="Sun Y."/>
            <person name="Gao Y."/>
            <person name="Zhang L."/>
            <person name="Li S."/>
            <person name="Dai H."/>
            <person name="Hamel J.F."/>
            <person name="Liu C."/>
            <person name="Yu Y."/>
            <person name="Liu S."/>
            <person name="Lin W."/>
            <person name="Guo K."/>
            <person name="Jin S."/>
            <person name="Xu P."/>
            <person name="Storey K.B."/>
            <person name="Huan P."/>
            <person name="Zhang T."/>
            <person name="Zhou Y."/>
            <person name="Zhang J."/>
            <person name="Lin C."/>
            <person name="Li X."/>
            <person name="Xing L."/>
            <person name="Huo D."/>
            <person name="Sun M."/>
            <person name="Wang L."/>
            <person name="Mercier A."/>
            <person name="Li F."/>
            <person name="Yang H."/>
            <person name="Xiang J."/>
        </authorList>
    </citation>
    <scope>NUCLEOTIDE SEQUENCE [LARGE SCALE GENOMIC DNA]</scope>
    <source>
        <strain evidence="1">Shaxun</strain>
        <tissue evidence="1">Muscle</tissue>
    </source>
</reference>